<evidence type="ECO:0000256" key="8">
    <source>
        <dbReference type="PIRSR" id="PIRSR602401-1"/>
    </source>
</evidence>
<evidence type="ECO:0000256" key="6">
    <source>
        <dbReference type="ARBA" id="ARBA00023004"/>
    </source>
</evidence>
<evidence type="ECO:0000256" key="2">
    <source>
        <dbReference type="ARBA" id="ARBA00010617"/>
    </source>
</evidence>
<dbReference type="PROSITE" id="PS00086">
    <property type="entry name" value="CYTOCHROME_P450"/>
    <property type="match status" value="1"/>
</dbReference>
<reference evidence="11" key="2">
    <citation type="journal article" date="2023" name="IMA Fungus">
        <title>Comparative genomic study of the Penicillium genus elucidates a diverse pangenome and 15 lateral gene transfer events.</title>
        <authorList>
            <person name="Petersen C."/>
            <person name="Sorensen T."/>
            <person name="Nielsen M.R."/>
            <person name="Sondergaard T.E."/>
            <person name="Sorensen J.L."/>
            <person name="Fitzpatrick D.A."/>
            <person name="Frisvad J.C."/>
            <person name="Nielsen K.L."/>
        </authorList>
    </citation>
    <scope>NUCLEOTIDE SEQUENCE</scope>
    <source>
        <strain evidence="11">IBT 30761</strain>
    </source>
</reference>
<keyword evidence="12" id="KW-1185">Reference proteome</keyword>
<keyword evidence="3 8" id="KW-0349">Heme</keyword>
<dbReference type="SUPFAM" id="SSF48264">
    <property type="entry name" value="Cytochrome P450"/>
    <property type="match status" value="1"/>
</dbReference>
<dbReference type="OrthoDB" id="1470350at2759"/>
<keyword evidence="7 9" id="KW-0503">Monooxygenase</keyword>
<dbReference type="GO" id="GO:0005506">
    <property type="term" value="F:iron ion binding"/>
    <property type="evidence" value="ECO:0007669"/>
    <property type="project" value="InterPro"/>
</dbReference>
<dbReference type="PRINTS" id="PR00463">
    <property type="entry name" value="EP450I"/>
</dbReference>
<evidence type="ECO:0000256" key="7">
    <source>
        <dbReference type="ARBA" id="ARBA00023033"/>
    </source>
</evidence>
<comment type="similarity">
    <text evidence="2 9">Belongs to the cytochrome P450 family.</text>
</comment>
<dbReference type="InterPro" id="IPR001128">
    <property type="entry name" value="Cyt_P450"/>
</dbReference>
<dbReference type="GO" id="GO:0016705">
    <property type="term" value="F:oxidoreductase activity, acting on paired donors, with incorporation or reduction of molecular oxygen"/>
    <property type="evidence" value="ECO:0007669"/>
    <property type="project" value="InterPro"/>
</dbReference>
<comment type="cofactor">
    <cofactor evidence="1 8">
        <name>heme</name>
        <dbReference type="ChEBI" id="CHEBI:30413"/>
    </cofactor>
</comment>
<dbReference type="GeneID" id="81361019"/>
<dbReference type="InterPro" id="IPR050121">
    <property type="entry name" value="Cytochrome_P450_monoxygenase"/>
</dbReference>
<dbReference type="AlphaFoldDB" id="A0A9W9EZQ8"/>
<dbReference type="InterPro" id="IPR036396">
    <property type="entry name" value="Cyt_P450_sf"/>
</dbReference>
<dbReference type="RefSeq" id="XP_056472846.1">
    <property type="nucleotide sequence ID" value="XM_056622040.1"/>
</dbReference>
<evidence type="ECO:0000256" key="10">
    <source>
        <dbReference type="SAM" id="SignalP"/>
    </source>
</evidence>
<evidence type="ECO:0000256" key="1">
    <source>
        <dbReference type="ARBA" id="ARBA00001971"/>
    </source>
</evidence>
<accession>A0A9W9EZQ8</accession>
<dbReference type="GO" id="GO:0004497">
    <property type="term" value="F:monooxygenase activity"/>
    <property type="evidence" value="ECO:0007669"/>
    <property type="project" value="UniProtKB-KW"/>
</dbReference>
<keyword evidence="10" id="KW-0732">Signal</keyword>
<name>A0A9W9EZQ8_9EURO</name>
<dbReference type="EMBL" id="JAPQKI010000009">
    <property type="protein sequence ID" value="KAJ5090865.1"/>
    <property type="molecule type" value="Genomic_DNA"/>
</dbReference>
<gene>
    <name evidence="11" type="ORF">N7532_009549</name>
</gene>
<dbReference type="Pfam" id="PF00067">
    <property type="entry name" value="p450"/>
    <property type="match status" value="1"/>
</dbReference>
<comment type="caution">
    <text evidence="11">The sequence shown here is derived from an EMBL/GenBank/DDBJ whole genome shotgun (WGS) entry which is preliminary data.</text>
</comment>
<feature type="chain" id="PRO_5040969242" description="Cytochrome P450" evidence="10">
    <location>
        <begin position="16"/>
        <end position="276"/>
    </location>
</feature>
<dbReference type="Proteomes" id="UP001149074">
    <property type="component" value="Unassembled WGS sequence"/>
</dbReference>
<evidence type="ECO:0000313" key="11">
    <source>
        <dbReference type="EMBL" id="KAJ5090865.1"/>
    </source>
</evidence>
<evidence type="ECO:0008006" key="13">
    <source>
        <dbReference type="Google" id="ProtNLM"/>
    </source>
</evidence>
<protein>
    <recommendedName>
        <fullName evidence="13">Cytochrome P450</fullName>
    </recommendedName>
</protein>
<dbReference type="PANTHER" id="PTHR24305">
    <property type="entry name" value="CYTOCHROME P450"/>
    <property type="match status" value="1"/>
</dbReference>
<keyword evidence="5 9" id="KW-0560">Oxidoreductase</keyword>
<dbReference type="PANTHER" id="PTHR24305:SF29">
    <property type="entry name" value="BENZOATE-PARA-HYDROXYLASE"/>
    <property type="match status" value="1"/>
</dbReference>
<dbReference type="GO" id="GO:0043386">
    <property type="term" value="P:mycotoxin biosynthetic process"/>
    <property type="evidence" value="ECO:0007669"/>
    <property type="project" value="UniProtKB-ARBA"/>
</dbReference>
<proteinExistence type="inferred from homology"/>
<evidence type="ECO:0000256" key="5">
    <source>
        <dbReference type="ARBA" id="ARBA00023002"/>
    </source>
</evidence>
<dbReference type="InterPro" id="IPR002401">
    <property type="entry name" value="Cyt_P450_E_grp-I"/>
</dbReference>
<organism evidence="11 12">
    <name type="scientific">Penicillium argentinense</name>
    <dbReference type="NCBI Taxonomy" id="1131581"/>
    <lineage>
        <taxon>Eukaryota</taxon>
        <taxon>Fungi</taxon>
        <taxon>Dikarya</taxon>
        <taxon>Ascomycota</taxon>
        <taxon>Pezizomycotina</taxon>
        <taxon>Eurotiomycetes</taxon>
        <taxon>Eurotiomycetidae</taxon>
        <taxon>Eurotiales</taxon>
        <taxon>Aspergillaceae</taxon>
        <taxon>Penicillium</taxon>
    </lineage>
</organism>
<evidence type="ECO:0000313" key="12">
    <source>
        <dbReference type="Proteomes" id="UP001149074"/>
    </source>
</evidence>
<evidence type="ECO:0000256" key="9">
    <source>
        <dbReference type="RuleBase" id="RU000461"/>
    </source>
</evidence>
<feature type="binding site" description="axial binding residue" evidence="8">
    <location>
        <position position="221"/>
    </location>
    <ligand>
        <name>heme</name>
        <dbReference type="ChEBI" id="CHEBI:30413"/>
    </ligand>
    <ligandPart>
        <name>Fe</name>
        <dbReference type="ChEBI" id="CHEBI:18248"/>
    </ligandPart>
</feature>
<keyword evidence="4 8" id="KW-0479">Metal-binding</keyword>
<feature type="signal peptide" evidence="10">
    <location>
        <begin position="1"/>
        <end position="15"/>
    </location>
</feature>
<sequence length="276" mass="31759">MFHLRDLFTLQLVGALELNNASDCFEQYNTNVLRVAPNQIAFRDPQSLKNVIEVYRFVSWVFRFGPSHLVLPAYRNVADFAGKHTRERAMRQQNGTQTDESDILSIIINGTGKAKTQDPSMVTDAHELLGEATTLMASDGDTVDTALTTTMWNLGRHASILQKLTAQLRTGSPLPTTSIQKQWQPRRVPPHTREFRPARWLDDLGGNLDVFQPFGIGPRTCIDRYIAMMEMRLILARLLWEFDWEMFTQRYDNPEYVVLYRTPLWMRVTARENPAV</sequence>
<dbReference type="InterPro" id="IPR017972">
    <property type="entry name" value="Cyt_P450_CS"/>
</dbReference>
<evidence type="ECO:0000256" key="4">
    <source>
        <dbReference type="ARBA" id="ARBA00022723"/>
    </source>
</evidence>
<evidence type="ECO:0000256" key="3">
    <source>
        <dbReference type="ARBA" id="ARBA00022617"/>
    </source>
</evidence>
<dbReference type="GO" id="GO:0020037">
    <property type="term" value="F:heme binding"/>
    <property type="evidence" value="ECO:0007669"/>
    <property type="project" value="InterPro"/>
</dbReference>
<reference evidence="11" key="1">
    <citation type="submission" date="2022-11" db="EMBL/GenBank/DDBJ databases">
        <authorList>
            <person name="Petersen C."/>
        </authorList>
    </citation>
    <scope>NUCLEOTIDE SEQUENCE</scope>
    <source>
        <strain evidence="11">IBT 30761</strain>
    </source>
</reference>
<keyword evidence="6 8" id="KW-0408">Iron</keyword>
<dbReference type="Gene3D" id="1.10.630.10">
    <property type="entry name" value="Cytochrome P450"/>
    <property type="match status" value="2"/>
</dbReference>